<dbReference type="Proteomes" id="UP000321408">
    <property type="component" value="Chromosome"/>
</dbReference>
<dbReference type="KEGG" id="psyt:DSAG12_00694"/>
<evidence type="ECO:0000256" key="6">
    <source>
        <dbReference type="HAMAP-Rule" id="MF_01328"/>
    </source>
</evidence>
<protein>
    <recommendedName>
        <fullName evidence="6">Large ribosomal subunit protein uL4</fullName>
    </recommendedName>
</protein>
<dbReference type="PANTHER" id="PTHR19431">
    <property type="entry name" value="60S RIBOSOMAL PROTEIN L4"/>
    <property type="match status" value="1"/>
</dbReference>
<dbReference type="InterPro" id="IPR019970">
    <property type="entry name" value="Ribosomall_uL4-arc"/>
</dbReference>
<dbReference type="GO" id="GO:0005840">
    <property type="term" value="C:ribosome"/>
    <property type="evidence" value="ECO:0007669"/>
    <property type="project" value="UniProtKB-KW"/>
</dbReference>
<keyword evidence="4 6" id="KW-0689">Ribosomal protein</keyword>
<comment type="similarity">
    <text evidence="1 6">Belongs to the universal ribosomal protein uL4 family.</text>
</comment>
<dbReference type="NCBIfam" id="TIGR03672">
    <property type="entry name" value="rpl4p_arch"/>
    <property type="match status" value="1"/>
</dbReference>
<dbReference type="OrthoDB" id="10737at2157"/>
<sequence>MAKKVNVLGLDGKKKESIDLPKVFSIIPRLDLIERAVISTQAAQKQPQGRDPLAGKKNTALGWGTGFAAARVPRLRGSGYMTSRNAGFAPGVVGGRLAHPPRAEKITVKRINRKEKHSALLSAISATEKHEFVVKRGHRIDKKTVLPIIIDDKLQTIKKTTQIIDVLNKIGLSEELKRVKDNVSIRAGKGKRRGRKYKKRKGPLIVIKDNFGIYKAARNIPGIDIIKFENLNCNLLAPGTHCGRLTIWTQSAFNQLKKFEVN</sequence>
<proteinExistence type="inferred from homology"/>
<keyword evidence="2 6" id="KW-0699">rRNA-binding</keyword>
<dbReference type="InterPro" id="IPR023574">
    <property type="entry name" value="Ribosomal_uL4_dom_sf"/>
</dbReference>
<keyword evidence="8" id="KW-1185">Reference proteome</keyword>
<reference evidence="7 8" key="2">
    <citation type="journal article" date="2024" name="Int. J. Syst. Evol. Microbiol.">
        <title>Promethearchaeum syntrophicum gen. nov., sp. nov., an anaerobic, obligately syntrophic archaeon, the first isolate of the lineage 'Asgard' archaea, and proposal of the new archaeal phylum Promethearchaeota phyl. nov. and kingdom Promethearchaeati regn. nov.</title>
        <authorList>
            <person name="Imachi H."/>
            <person name="Nobu M.K."/>
            <person name="Kato S."/>
            <person name="Takaki Y."/>
            <person name="Miyazaki M."/>
            <person name="Miyata M."/>
            <person name="Ogawara M."/>
            <person name="Saito Y."/>
            <person name="Sakai S."/>
            <person name="Tahara Y.O."/>
            <person name="Takano Y."/>
            <person name="Tasumi E."/>
            <person name="Uematsu K."/>
            <person name="Yoshimura T."/>
            <person name="Itoh T."/>
            <person name="Ohkuma M."/>
            <person name="Takai K."/>
        </authorList>
    </citation>
    <scope>NUCLEOTIDE SEQUENCE [LARGE SCALE GENOMIC DNA]</scope>
    <source>
        <strain evidence="7 8">MK-D1</strain>
    </source>
</reference>
<evidence type="ECO:0000256" key="5">
    <source>
        <dbReference type="ARBA" id="ARBA00023274"/>
    </source>
</evidence>
<evidence type="ECO:0000313" key="7">
    <source>
        <dbReference type="EMBL" id="QEE14873.1"/>
    </source>
</evidence>
<dbReference type="EMBL" id="CP042905">
    <property type="protein sequence ID" value="QEE14873.1"/>
    <property type="molecule type" value="Genomic_DNA"/>
</dbReference>
<comment type="function">
    <text evidence="6">One of the primary rRNA binding proteins, this protein initially binds near the 5'-end of the 23S rRNA. It is important during the early stages of 50S assembly. It makes multiple contacts with different domains of the 23S rRNA in the assembled 50S subunit and ribosome.</text>
</comment>
<dbReference type="GO" id="GO:0003735">
    <property type="term" value="F:structural constituent of ribosome"/>
    <property type="evidence" value="ECO:0007669"/>
    <property type="project" value="InterPro"/>
</dbReference>
<comment type="function">
    <text evidence="6">Forms part of the polypeptide exit tunnel.</text>
</comment>
<keyword evidence="5 6" id="KW-0687">Ribonucleoprotein</keyword>
<dbReference type="SUPFAM" id="SSF52166">
    <property type="entry name" value="Ribosomal protein L4"/>
    <property type="match status" value="1"/>
</dbReference>
<dbReference type="HAMAP" id="MF_01328_A">
    <property type="entry name" value="Ribosomal_uL4_A"/>
    <property type="match status" value="1"/>
</dbReference>
<evidence type="ECO:0000256" key="2">
    <source>
        <dbReference type="ARBA" id="ARBA00022730"/>
    </source>
</evidence>
<organism evidence="7 8">
    <name type="scientific">Promethearchaeum syntrophicum</name>
    <dbReference type="NCBI Taxonomy" id="2594042"/>
    <lineage>
        <taxon>Archaea</taxon>
        <taxon>Promethearchaeati</taxon>
        <taxon>Promethearchaeota</taxon>
        <taxon>Promethearchaeia</taxon>
        <taxon>Promethearchaeales</taxon>
        <taxon>Promethearchaeaceae</taxon>
        <taxon>Promethearchaeum</taxon>
    </lineage>
</organism>
<dbReference type="InterPro" id="IPR045240">
    <property type="entry name" value="Ribosomal_uL4_euk/arch"/>
</dbReference>
<dbReference type="GO" id="GO:0019843">
    <property type="term" value="F:rRNA binding"/>
    <property type="evidence" value="ECO:0007669"/>
    <property type="project" value="UniProtKB-UniRule"/>
</dbReference>
<dbReference type="AlphaFoldDB" id="A0A5B9D7A1"/>
<evidence type="ECO:0000313" key="8">
    <source>
        <dbReference type="Proteomes" id="UP000321408"/>
    </source>
</evidence>
<reference evidence="7 8" key="1">
    <citation type="journal article" date="2020" name="Nature">
        <title>Isolation of an archaeon at the prokaryote-eukaryote interface.</title>
        <authorList>
            <person name="Imachi H."/>
            <person name="Nobu M.K."/>
            <person name="Nakahara N."/>
            <person name="Morono Y."/>
            <person name="Ogawara M."/>
            <person name="Takaki Y."/>
            <person name="Takano Y."/>
            <person name="Uematsu K."/>
            <person name="Ikuta T."/>
            <person name="Ito M."/>
            <person name="Matsui Y."/>
            <person name="Miyazaki M."/>
            <person name="Murata K."/>
            <person name="Saito Y."/>
            <person name="Sakai S."/>
            <person name="Song C."/>
            <person name="Tasumi E."/>
            <person name="Yamanaka Y."/>
            <person name="Yamaguchi T."/>
            <person name="Kamagata Y."/>
            <person name="Tamaki H."/>
            <person name="Takai K."/>
        </authorList>
    </citation>
    <scope>NUCLEOTIDE SEQUENCE [LARGE SCALE GENOMIC DNA]</scope>
    <source>
        <strain evidence="7 8">MK-D1</strain>
    </source>
</reference>
<accession>A0A5B9D7A1</accession>
<dbReference type="Gene3D" id="3.40.1370.10">
    <property type="match status" value="1"/>
</dbReference>
<evidence type="ECO:0000256" key="4">
    <source>
        <dbReference type="ARBA" id="ARBA00022980"/>
    </source>
</evidence>
<keyword evidence="3 6" id="KW-0694">RNA-binding</keyword>
<dbReference type="GeneID" id="41328697"/>
<dbReference type="Pfam" id="PF00573">
    <property type="entry name" value="Ribosomal_L4"/>
    <property type="match status" value="1"/>
</dbReference>
<name>A0A5B9D7A1_9ARCH</name>
<gene>
    <name evidence="6" type="primary">rpl4</name>
    <name evidence="7" type="synonym">rpl4p</name>
    <name evidence="7" type="ORF">DSAG12_00694</name>
</gene>
<dbReference type="GO" id="GO:1990904">
    <property type="term" value="C:ribonucleoprotein complex"/>
    <property type="evidence" value="ECO:0007669"/>
    <property type="project" value="UniProtKB-KW"/>
</dbReference>
<dbReference type="RefSeq" id="WP_147661809.1">
    <property type="nucleotide sequence ID" value="NZ_CP042905.2"/>
</dbReference>
<evidence type="ECO:0000256" key="1">
    <source>
        <dbReference type="ARBA" id="ARBA00010528"/>
    </source>
</evidence>
<evidence type="ECO:0000256" key="3">
    <source>
        <dbReference type="ARBA" id="ARBA00022884"/>
    </source>
</evidence>
<dbReference type="GO" id="GO:0006412">
    <property type="term" value="P:translation"/>
    <property type="evidence" value="ECO:0007669"/>
    <property type="project" value="UniProtKB-UniRule"/>
</dbReference>
<comment type="subunit">
    <text evidence="6">Part of the 50S ribosomal subunit.</text>
</comment>
<dbReference type="InterPro" id="IPR002136">
    <property type="entry name" value="Ribosomal_uL4"/>
</dbReference>